<keyword evidence="4" id="KW-0503">Monooxygenase</keyword>
<gene>
    <name evidence="5" type="ORF">EGW08_003218</name>
</gene>
<evidence type="ECO:0000256" key="2">
    <source>
        <dbReference type="ARBA" id="ARBA00022723"/>
    </source>
</evidence>
<dbReference type="SUPFAM" id="SSF48264">
    <property type="entry name" value="Cytochrome P450"/>
    <property type="match status" value="1"/>
</dbReference>
<dbReference type="InterPro" id="IPR017972">
    <property type="entry name" value="Cyt_P450_CS"/>
</dbReference>
<keyword evidence="2 4" id="KW-0479">Metal-binding</keyword>
<dbReference type="PRINTS" id="PR00385">
    <property type="entry name" value="P450"/>
</dbReference>
<comment type="caution">
    <text evidence="5">The sequence shown here is derived from an EMBL/GenBank/DDBJ whole genome shotgun (WGS) entry which is preliminary data.</text>
</comment>
<dbReference type="GO" id="GO:0006082">
    <property type="term" value="P:organic acid metabolic process"/>
    <property type="evidence" value="ECO:0007669"/>
    <property type="project" value="TreeGrafter"/>
</dbReference>
<dbReference type="PROSITE" id="PS00086">
    <property type="entry name" value="CYTOCHROME_P450"/>
    <property type="match status" value="1"/>
</dbReference>
<reference evidence="5 6" key="1">
    <citation type="submission" date="2019-01" db="EMBL/GenBank/DDBJ databases">
        <title>A draft genome assembly of the solar-powered sea slug Elysia chlorotica.</title>
        <authorList>
            <person name="Cai H."/>
            <person name="Li Q."/>
            <person name="Fang X."/>
            <person name="Li J."/>
            <person name="Curtis N.E."/>
            <person name="Altenburger A."/>
            <person name="Shibata T."/>
            <person name="Feng M."/>
            <person name="Maeda T."/>
            <person name="Schwartz J.A."/>
            <person name="Shigenobu S."/>
            <person name="Lundholm N."/>
            <person name="Nishiyama T."/>
            <person name="Yang H."/>
            <person name="Hasebe M."/>
            <person name="Li S."/>
            <person name="Pierce S.K."/>
            <person name="Wang J."/>
        </authorList>
    </citation>
    <scope>NUCLEOTIDE SEQUENCE [LARGE SCALE GENOMIC DNA]</scope>
    <source>
        <strain evidence="5">EC2010</strain>
        <tissue evidence="5">Whole organism of an adult</tissue>
    </source>
</reference>
<evidence type="ECO:0000313" key="5">
    <source>
        <dbReference type="EMBL" id="RUS89047.1"/>
    </source>
</evidence>
<keyword evidence="6" id="KW-1185">Reference proteome</keyword>
<dbReference type="PANTHER" id="PTHR24300">
    <property type="entry name" value="CYTOCHROME P450 508A4-RELATED"/>
    <property type="match status" value="1"/>
</dbReference>
<dbReference type="GO" id="GO:0016712">
    <property type="term" value="F:oxidoreductase activity, acting on paired donors, with incorporation or reduction of molecular oxygen, reduced flavin or flavoprotein as one donor, and incorporation of one atom of oxygen"/>
    <property type="evidence" value="ECO:0007669"/>
    <property type="project" value="TreeGrafter"/>
</dbReference>
<dbReference type="InterPro" id="IPR050182">
    <property type="entry name" value="Cytochrome_P450_fam2"/>
</dbReference>
<keyword evidence="4" id="KW-0349">Heme</keyword>
<dbReference type="Pfam" id="PF00067">
    <property type="entry name" value="p450"/>
    <property type="match status" value="2"/>
</dbReference>
<dbReference type="STRING" id="188477.A0A3S0ZXD0"/>
<keyword evidence="3 4" id="KW-0408">Iron</keyword>
<evidence type="ECO:0000256" key="4">
    <source>
        <dbReference type="RuleBase" id="RU000461"/>
    </source>
</evidence>
<dbReference type="OrthoDB" id="6081913at2759"/>
<dbReference type="InterPro" id="IPR036396">
    <property type="entry name" value="Cyt_P450_sf"/>
</dbReference>
<dbReference type="EMBL" id="RQTK01000068">
    <property type="protein sequence ID" value="RUS89047.1"/>
    <property type="molecule type" value="Genomic_DNA"/>
</dbReference>
<dbReference type="Gene3D" id="1.10.630.10">
    <property type="entry name" value="Cytochrome P450"/>
    <property type="match status" value="2"/>
</dbReference>
<dbReference type="GO" id="GO:0005506">
    <property type="term" value="F:iron ion binding"/>
    <property type="evidence" value="ECO:0007669"/>
    <property type="project" value="InterPro"/>
</dbReference>
<dbReference type="PANTHER" id="PTHR24300:SF375">
    <property type="entry name" value="CYTOCHROME P450 FAMILY"/>
    <property type="match status" value="1"/>
</dbReference>
<dbReference type="InterPro" id="IPR001128">
    <property type="entry name" value="Cyt_P450"/>
</dbReference>
<dbReference type="GO" id="GO:0006805">
    <property type="term" value="P:xenobiotic metabolic process"/>
    <property type="evidence" value="ECO:0007669"/>
    <property type="project" value="TreeGrafter"/>
</dbReference>
<dbReference type="GO" id="GO:0005737">
    <property type="term" value="C:cytoplasm"/>
    <property type="evidence" value="ECO:0007669"/>
    <property type="project" value="TreeGrafter"/>
</dbReference>
<evidence type="ECO:0000256" key="3">
    <source>
        <dbReference type="ARBA" id="ARBA00023004"/>
    </source>
</evidence>
<dbReference type="PRINTS" id="PR00359">
    <property type="entry name" value="BP450"/>
</dbReference>
<evidence type="ECO:0000313" key="6">
    <source>
        <dbReference type="Proteomes" id="UP000271974"/>
    </source>
</evidence>
<comment type="similarity">
    <text evidence="1 4">Belongs to the cytochrome P450 family.</text>
</comment>
<evidence type="ECO:0000256" key="1">
    <source>
        <dbReference type="ARBA" id="ARBA00010617"/>
    </source>
</evidence>
<sequence>MLFGVLSAMFTPWTLAASALTLLVYYAWTKTRLKHEGSNIPPFPAPAKPFLGHSLLLKGDILDNLAWMRKKTGDIYSLNLFGQHWIVVNGYENLKEVLVKHADKTQDRPLSLASKVLKEDNHGLITSTGRNFKEQRMITNTILRDFGMGKNIMAEKVALEVQTFIETLESYEEKPTDVHQIVSAAVCNIICSILVGHRSRRKCLRKSKRMLEPPARPPSQTCPKLRYLTAVIRETQRLAGVSPLGTRAVSQSFELQGYLIPEGSQLFINLNSALHDQSSWENPLQFRPERFLDANGDVLKPGEFLPFGLGRHNCVGEALARTELDLFLASMFQRFRFEPENPTQLPPLKGVLTINLSPQTFKVKFVGRNK</sequence>
<dbReference type="InterPro" id="IPR002397">
    <property type="entry name" value="Cyt_P450_B"/>
</dbReference>
<protein>
    <submittedName>
        <fullName evidence="5">Uncharacterized protein</fullName>
    </submittedName>
</protein>
<dbReference type="GO" id="GO:0020037">
    <property type="term" value="F:heme binding"/>
    <property type="evidence" value="ECO:0007669"/>
    <property type="project" value="InterPro"/>
</dbReference>
<name>A0A3S0ZXD0_ELYCH</name>
<proteinExistence type="inferred from homology"/>
<keyword evidence="4" id="KW-0560">Oxidoreductase</keyword>
<dbReference type="AlphaFoldDB" id="A0A3S0ZXD0"/>
<organism evidence="5 6">
    <name type="scientific">Elysia chlorotica</name>
    <name type="common">Eastern emerald elysia</name>
    <name type="synonym">Sea slug</name>
    <dbReference type="NCBI Taxonomy" id="188477"/>
    <lineage>
        <taxon>Eukaryota</taxon>
        <taxon>Metazoa</taxon>
        <taxon>Spiralia</taxon>
        <taxon>Lophotrochozoa</taxon>
        <taxon>Mollusca</taxon>
        <taxon>Gastropoda</taxon>
        <taxon>Heterobranchia</taxon>
        <taxon>Euthyneura</taxon>
        <taxon>Panpulmonata</taxon>
        <taxon>Sacoglossa</taxon>
        <taxon>Placobranchoidea</taxon>
        <taxon>Plakobranchidae</taxon>
        <taxon>Elysia</taxon>
    </lineage>
</organism>
<accession>A0A3S0ZXD0</accession>
<dbReference type="Proteomes" id="UP000271974">
    <property type="component" value="Unassembled WGS sequence"/>
</dbReference>